<dbReference type="Proteomes" id="UP000199495">
    <property type="component" value="Unassembled WGS sequence"/>
</dbReference>
<keyword evidence="1" id="KW-0812">Transmembrane</keyword>
<evidence type="ECO:0008006" key="4">
    <source>
        <dbReference type="Google" id="ProtNLM"/>
    </source>
</evidence>
<protein>
    <recommendedName>
        <fullName evidence="4">Mll5186 protein</fullName>
    </recommendedName>
</protein>
<keyword evidence="3" id="KW-1185">Reference proteome</keyword>
<dbReference type="OrthoDB" id="7032238at2"/>
<gene>
    <name evidence="2" type="ORF">SAMN04487974_10463</name>
</gene>
<accession>A0A1G7VD07</accession>
<dbReference type="AlphaFoldDB" id="A0A1G7VD07"/>
<feature type="transmembrane region" description="Helical" evidence="1">
    <location>
        <begin position="63"/>
        <end position="89"/>
    </location>
</feature>
<reference evidence="2 3" key="1">
    <citation type="submission" date="2016-10" db="EMBL/GenBank/DDBJ databases">
        <authorList>
            <person name="de Groot N.N."/>
        </authorList>
    </citation>
    <scope>NUCLEOTIDE SEQUENCE [LARGE SCALE GENOMIC DNA]</scope>
    <source>
        <strain evidence="2 3">CGMCC 1.10267</strain>
    </source>
</reference>
<evidence type="ECO:0000313" key="3">
    <source>
        <dbReference type="Proteomes" id="UP000199495"/>
    </source>
</evidence>
<dbReference type="STRING" id="440168.SAMN04487974_10463"/>
<name>A0A1G7VD07_9HYPH</name>
<feature type="transmembrane region" description="Helical" evidence="1">
    <location>
        <begin position="250"/>
        <end position="271"/>
    </location>
</feature>
<evidence type="ECO:0000313" key="2">
    <source>
        <dbReference type="EMBL" id="SDG57634.1"/>
    </source>
</evidence>
<sequence length="294" mass="30341">MALTPAETVVATQAKPADTSSYVDWPAIIGGAVTAAAISLVMLTFGSAIGLTLTDPFGRDGVSLVWVAIAMAIWVVWVQVSAMMVGGYLTGRMRRRNFDATEHESDIRDGFHGLLVWATAVVISGALAFGGLSSIAQGVGNAVGGATSAVAEQTAEADPFAGTVDLLFRGDTTGTDPEAARGEVSRIIVSGVTGDGISDADRQYLVDLTAARTGLSPDEVEARVNDVIAQAQAVQDDVAAAAEQAADVTILVAFLTAASLAISAAGAWFAATMGGNHRDKQTAVPFFARRDRRV</sequence>
<proteinExistence type="predicted"/>
<keyword evidence="1" id="KW-0472">Membrane</keyword>
<dbReference type="EMBL" id="FNCS01000004">
    <property type="protein sequence ID" value="SDG57634.1"/>
    <property type="molecule type" value="Genomic_DNA"/>
</dbReference>
<dbReference type="RefSeq" id="WP_090595078.1">
    <property type="nucleotide sequence ID" value="NZ_FNCS01000004.1"/>
</dbReference>
<evidence type="ECO:0000256" key="1">
    <source>
        <dbReference type="SAM" id="Phobius"/>
    </source>
</evidence>
<feature type="transmembrane region" description="Helical" evidence="1">
    <location>
        <begin position="25"/>
        <end position="51"/>
    </location>
</feature>
<keyword evidence="1" id="KW-1133">Transmembrane helix</keyword>
<feature type="transmembrane region" description="Helical" evidence="1">
    <location>
        <begin position="110"/>
        <end position="132"/>
    </location>
</feature>
<organism evidence="2 3">
    <name type="scientific">Pelagibacterium luteolum</name>
    <dbReference type="NCBI Taxonomy" id="440168"/>
    <lineage>
        <taxon>Bacteria</taxon>
        <taxon>Pseudomonadati</taxon>
        <taxon>Pseudomonadota</taxon>
        <taxon>Alphaproteobacteria</taxon>
        <taxon>Hyphomicrobiales</taxon>
        <taxon>Devosiaceae</taxon>
        <taxon>Pelagibacterium</taxon>
    </lineage>
</organism>